<evidence type="ECO:0000313" key="4">
    <source>
        <dbReference type="EMBL" id="KAK3242417.1"/>
    </source>
</evidence>
<keyword evidence="2" id="KW-1133">Transmembrane helix</keyword>
<name>A0AAE0BTE5_9CHLO</name>
<gene>
    <name evidence="4" type="ORF">CYMTET_47892</name>
</gene>
<evidence type="ECO:0000313" key="5">
    <source>
        <dbReference type="Proteomes" id="UP001190700"/>
    </source>
</evidence>
<evidence type="ECO:0000256" key="1">
    <source>
        <dbReference type="SAM" id="MobiDB-lite"/>
    </source>
</evidence>
<accession>A0AAE0BTE5</accession>
<proteinExistence type="predicted"/>
<sequence>MRGKVKPDYATTCIPSMRHALINHKSQVSTPKSLGTSALSAGVKNLSGTRTIVQPSKSQEIRAYSSERPSSTTNRYATNRDCLPFSCSPFSPPILGSKRSFVAASSISSEGAAAQQLYPQLDFTFSPRLRLSDRVILSTVTTTLVLIYAFYRHRVLATFATFGLAEWGVFALLLGTCLLLGRSLLLEGQYKARLLKPSEAKDEDSIFREVLGIQVHYKRRTGSGDAPASPAPRPWGMALWHGFGANTYSWECAALQRLAEALCYGSVITAHDCPGFGLTERAPSAAKYTFKANAVIGRKVLDLELQRDPEASPRAVEEPGTGATSVDSAARDMPRVYMGHSMGGRSAALAAVEAKGAERPAAVILVAPAIIAGRPRAQASTPSDAAPPQGRLRLLLGAGITLVQMMFSLILMAVWKAINPLLLVVLRGTVRANGFWWKGLAGAWYDKAALTQNIVDGYRRPSVVQGWDDGLLRFVYANFIGSGTSISDFLGKMQAVATGRQQEAPLPDLVQQLVELAESGVPILIIHGQQDLLVPVSNSKNLAALLPGCELAVMEQCGHLPMEEKPAEFVDLIHDFLSRQQLREDQ</sequence>
<feature type="compositionally biased region" description="Basic and acidic residues" evidence="1">
    <location>
        <begin position="308"/>
        <end position="317"/>
    </location>
</feature>
<protein>
    <recommendedName>
        <fullName evidence="3">AB hydrolase-1 domain-containing protein</fullName>
    </recommendedName>
</protein>
<reference evidence="4 5" key="1">
    <citation type="journal article" date="2015" name="Genome Biol. Evol.">
        <title>Comparative Genomics of a Bacterivorous Green Alga Reveals Evolutionary Causalities and Consequences of Phago-Mixotrophic Mode of Nutrition.</title>
        <authorList>
            <person name="Burns J.A."/>
            <person name="Paasch A."/>
            <person name="Narechania A."/>
            <person name="Kim E."/>
        </authorList>
    </citation>
    <scope>NUCLEOTIDE SEQUENCE [LARGE SCALE GENOMIC DNA]</scope>
    <source>
        <strain evidence="4 5">PLY_AMNH</strain>
    </source>
</reference>
<feature type="region of interest" description="Disordered" evidence="1">
    <location>
        <begin position="308"/>
        <end position="327"/>
    </location>
</feature>
<feature type="transmembrane region" description="Helical" evidence="2">
    <location>
        <begin position="135"/>
        <end position="151"/>
    </location>
</feature>
<dbReference type="SUPFAM" id="SSF53474">
    <property type="entry name" value="alpha/beta-Hydrolases"/>
    <property type="match status" value="1"/>
</dbReference>
<feature type="domain" description="AB hydrolase-1" evidence="3">
    <location>
        <begin position="239"/>
        <end position="571"/>
    </location>
</feature>
<feature type="transmembrane region" description="Helical" evidence="2">
    <location>
        <begin position="157"/>
        <end position="181"/>
    </location>
</feature>
<keyword evidence="5" id="KW-1185">Reference proteome</keyword>
<dbReference type="Pfam" id="PF12697">
    <property type="entry name" value="Abhydrolase_6"/>
    <property type="match status" value="1"/>
</dbReference>
<organism evidence="4 5">
    <name type="scientific">Cymbomonas tetramitiformis</name>
    <dbReference type="NCBI Taxonomy" id="36881"/>
    <lineage>
        <taxon>Eukaryota</taxon>
        <taxon>Viridiplantae</taxon>
        <taxon>Chlorophyta</taxon>
        <taxon>Pyramimonadophyceae</taxon>
        <taxon>Pyramimonadales</taxon>
        <taxon>Pyramimonadaceae</taxon>
        <taxon>Cymbomonas</taxon>
    </lineage>
</organism>
<dbReference type="InterPro" id="IPR000073">
    <property type="entry name" value="AB_hydrolase_1"/>
</dbReference>
<comment type="caution">
    <text evidence="4">The sequence shown here is derived from an EMBL/GenBank/DDBJ whole genome shotgun (WGS) entry which is preliminary data.</text>
</comment>
<keyword evidence="2" id="KW-0812">Transmembrane</keyword>
<dbReference type="PANTHER" id="PTHR43689:SF1">
    <property type="entry name" value="ALPHA_BETA-HYDROLASES SUPERFAMILY PROTEIN"/>
    <property type="match status" value="1"/>
</dbReference>
<feature type="transmembrane region" description="Helical" evidence="2">
    <location>
        <begin position="394"/>
        <end position="415"/>
    </location>
</feature>
<keyword evidence="2" id="KW-0472">Membrane</keyword>
<dbReference type="Proteomes" id="UP001190700">
    <property type="component" value="Unassembled WGS sequence"/>
</dbReference>
<dbReference type="Gene3D" id="3.40.50.1820">
    <property type="entry name" value="alpha/beta hydrolase"/>
    <property type="match status" value="1"/>
</dbReference>
<dbReference type="InterPro" id="IPR029058">
    <property type="entry name" value="AB_hydrolase_fold"/>
</dbReference>
<dbReference type="AlphaFoldDB" id="A0AAE0BTE5"/>
<dbReference type="PANTHER" id="PTHR43689">
    <property type="entry name" value="HYDROLASE"/>
    <property type="match status" value="1"/>
</dbReference>
<evidence type="ECO:0000259" key="3">
    <source>
        <dbReference type="Pfam" id="PF12697"/>
    </source>
</evidence>
<dbReference type="EMBL" id="LGRX02033176">
    <property type="protein sequence ID" value="KAK3242417.1"/>
    <property type="molecule type" value="Genomic_DNA"/>
</dbReference>
<evidence type="ECO:0000256" key="2">
    <source>
        <dbReference type="SAM" id="Phobius"/>
    </source>
</evidence>